<dbReference type="SUPFAM" id="SSF48264">
    <property type="entry name" value="Cytochrome P450"/>
    <property type="match status" value="1"/>
</dbReference>
<evidence type="ECO:0000256" key="5">
    <source>
        <dbReference type="ARBA" id="ARBA00023004"/>
    </source>
</evidence>
<feature type="chain" id="PRO_5024338430" description="Cytochrome P450" evidence="7">
    <location>
        <begin position="18"/>
        <end position="500"/>
    </location>
</feature>
<keyword evidence="3 6" id="KW-0479">Metal-binding</keyword>
<gene>
    <name evidence="8" type="ORF">E3N88_33871</name>
</gene>
<dbReference type="Pfam" id="PF00067">
    <property type="entry name" value="p450"/>
    <property type="match status" value="1"/>
</dbReference>
<evidence type="ECO:0000313" key="8">
    <source>
        <dbReference type="EMBL" id="KAD3338350.1"/>
    </source>
</evidence>
<dbReference type="GO" id="GO:0016705">
    <property type="term" value="F:oxidoreductase activity, acting on paired donors, with incorporation or reduction of molecular oxygen"/>
    <property type="evidence" value="ECO:0007669"/>
    <property type="project" value="InterPro"/>
</dbReference>
<evidence type="ECO:0000313" key="9">
    <source>
        <dbReference type="Proteomes" id="UP000326396"/>
    </source>
</evidence>
<name>A0A5N6MCS2_9ASTR</name>
<feature type="binding site" description="axial binding residue" evidence="6">
    <location>
        <position position="445"/>
    </location>
    <ligand>
        <name>heme</name>
        <dbReference type="ChEBI" id="CHEBI:30413"/>
    </ligand>
    <ligandPart>
        <name>Fe</name>
        <dbReference type="ChEBI" id="CHEBI:18248"/>
    </ligandPart>
</feature>
<dbReference type="GO" id="GO:0004497">
    <property type="term" value="F:monooxygenase activity"/>
    <property type="evidence" value="ECO:0007669"/>
    <property type="project" value="InterPro"/>
</dbReference>
<evidence type="ECO:0000256" key="7">
    <source>
        <dbReference type="SAM" id="SignalP"/>
    </source>
</evidence>
<dbReference type="InterPro" id="IPR002401">
    <property type="entry name" value="Cyt_P450_E_grp-I"/>
</dbReference>
<feature type="signal peptide" evidence="7">
    <location>
        <begin position="1"/>
        <end position="17"/>
    </location>
</feature>
<evidence type="ECO:0000256" key="1">
    <source>
        <dbReference type="ARBA" id="ARBA00001971"/>
    </source>
</evidence>
<comment type="cofactor">
    <cofactor evidence="1 6">
        <name>heme</name>
        <dbReference type="ChEBI" id="CHEBI:30413"/>
    </cofactor>
</comment>
<dbReference type="PRINTS" id="PR00385">
    <property type="entry name" value="P450"/>
</dbReference>
<evidence type="ECO:0000256" key="4">
    <source>
        <dbReference type="ARBA" id="ARBA00023002"/>
    </source>
</evidence>
<dbReference type="GO" id="GO:0005506">
    <property type="term" value="F:iron ion binding"/>
    <property type="evidence" value="ECO:0007669"/>
    <property type="project" value="InterPro"/>
</dbReference>
<dbReference type="PANTHER" id="PTHR24296">
    <property type="entry name" value="CYTOCHROME P450"/>
    <property type="match status" value="1"/>
</dbReference>
<dbReference type="PRINTS" id="PR00463">
    <property type="entry name" value="EP450I"/>
</dbReference>
<keyword evidence="7" id="KW-0732">Signal</keyword>
<dbReference type="InterPro" id="IPR036396">
    <property type="entry name" value="Cyt_P450_sf"/>
</dbReference>
<sequence length="500" mass="57597">MIQSLLFFCFLLPLVFIIFKPKSKFKSKSDEKLAPKSYPFIGSYLSIYSNRHRLIQWTSDAVHNSPNFTFLLRRPFGQSRIITGNPTVVQHILKTQFSTYQKGGIFRDTLFDLLGDGIFNVDGDAWKFQRQLSSHEFNTKSLRHFVEHVVDSELNERLLPILTTAAANETVLDLQDILQRFAFDNICKIAFGYDPGYLTPSLPDAKFAVAFEDAVRISSERFRMITPVLWKIQRFLNIGSEKRLKEAVFEIREFAMKILNEKKQELKDKPSIQSVDLLSRFISSGHSDEKFVTDIVISFILAGRDTTSAALTWFFWLIFKNPEVESEIVREINEKSDSPIYDEVKEMVYTHASLCECMRLYPPVPIDTKAATVDDVFPDGTDVKKGMVVSYHPYAMGRMETLWGGDYIEFRPERWLKKDEREEKMRFVPRDPYTYPVFQAGPRICLGKDMAFLQMKRVVAGVLRQFKVVPVVNDGSEPVFVGALTSKMKGGFPVKIKERK</sequence>
<keyword evidence="5 6" id="KW-0408">Iron</keyword>
<accession>A0A5N6MCS2</accession>
<comment type="caution">
    <text evidence="8">The sequence shown here is derived from an EMBL/GenBank/DDBJ whole genome shotgun (WGS) entry which is preliminary data.</text>
</comment>
<dbReference type="InterPro" id="IPR001128">
    <property type="entry name" value="Cyt_P450"/>
</dbReference>
<dbReference type="EMBL" id="SZYD01000016">
    <property type="protein sequence ID" value="KAD3338350.1"/>
    <property type="molecule type" value="Genomic_DNA"/>
</dbReference>
<protein>
    <recommendedName>
        <fullName evidence="10">Cytochrome P450</fullName>
    </recommendedName>
</protein>
<dbReference type="Proteomes" id="UP000326396">
    <property type="component" value="Linkage Group LG6"/>
</dbReference>
<dbReference type="Gene3D" id="1.10.630.10">
    <property type="entry name" value="Cytochrome P450"/>
    <property type="match status" value="1"/>
</dbReference>
<keyword evidence="9" id="KW-1185">Reference proteome</keyword>
<keyword evidence="4" id="KW-0560">Oxidoreductase</keyword>
<evidence type="ECO:0008006" key="10">
    <source>
        <dbReference type="Google" id="ProtNLM"/>
    </source>
</evidence>
<proteinExistence type="inferred from homology"/>
<reference evidence="8 9" key="1">
    <citation type="submission" date="2019-05" db="EMBL/GenBank/DDBJ databases">
        <title>Mikania micrantha, genome provides insights into the molecular mechanism of rapid growth.</title>
        <authorList>
            <person name="Liu B."/>
        </authorList>
    </citation>
    <scope>NUCLEOTIDE SEQUENCE [LARGE SCALE GENOMIC DNA]</scope>
    <source>
        <strain evidence="8">NLD-2019</strain>
        <tissue evidence="8">Leaf</tissue>
    </source>
</reference>
<evidence type="ECO:0000256" key="3">
    <source>
        <dbReference type="ARBA" id="ARBA00022723"/>
    </source>
</evidence>
<evidence type="ECO:0000256" key="6">
    <source>
        <dbReference type="PIRSR" id="PIRSR602401-1"/>
    </source>
</evidence>
<organism evidence="8 9">
    <name type="scientific">Mikania micrantha</name>
    <name type="common">bitter vine</name>
    <dbReference type="NCBI Taxonomy" id="192012"/>
    <lineage>
        <taxon>Eukaryota</taxon>
        <taxon>Viridiplantae</taxon>
        <taxon>Streptophyta</taxon>
        <taxon>Embryophyta</taxon>
        <taxon>Tracheophyta</taxon>
        <taxon>Spermatophyta</taxon>
        <taxon>Magnoliopsida</taxon>
        <taxon>eudicotyledons</taxon>
        <taxon>Gunneridae</taxon>
        <taxon>Pentapetalae</taxon>
        <taxon>asterids</taxon>
        <taxon>campanulids</taxon>
        <taxon>Asterales</taxon>
        <taxon>Asteraceae</taxon>
        <taxon>Asteroideae</taxon>
        <taxon>Heliantheae alliance</taxon>
        <taxon>Eupatorieae</taxon>
        <taxon>Mikania</taxon>
    </lineage>
</organism>
<keyword evidence="6" id="KW-0349">Heme</keyword>
<dbReference type="CDD" id="cd11064">
    <property type="entry name" value="CYP86A"/>
    <property type="match status" value="1"/>
</dbReference>
<dbReference type="GO" id="GO:0020037">
    <property type="term" value="F:heme binding"/>
    <property type="evidence" value="ECO:0007669"/>
    <property type="project" value="InterPro"/>
</dbReference>
<comment type="similarity">
    <text evidence="2">Belongs to the cytochrome P450 family.</text>
</comment>
<dbReference type="AlphaFoldDB" id="A0A5N6MCS2"/>
<evidence type="ECO:0000256" key="2">
    <source>
        <dbReference type="ARBA" id="ARBA00010617"/>
    </source>
</evidence>
<dbReference type="OrthoDB" id="1470350at2759"/>